<keyword evidence="4" id="KW-0309">Germination</keyword>
<dbReference type="PANTHER" id="PTHR34975">
    <property type="entry name" value="SPORE GERMINATION PROTEIN A2"/>
    <property type="match status" value="1"/>
</dbReference>
<dbReference type="InterPro" id="IPR004761">
    <property type="entry name" value="Spore_GerAB"/>
</dbReference>
<reference evidence="9" key="1">
    <citation type="submission" date="2022-07" db="EMBL/GenBank/DDBJ databases">
        <authorList>
            <person name="Li W.-J."/>
            <person name="Deng Q.-Q."/>
        </authorList>
    </citation>
    <scope>NUCLEOTIDE SEQUENCE</scope>
    <source>
        <strain evidence="9">SYSU M60031</strain>
    </source>
</reference>
<feature type="transmembrane region" description="Helical" evidence="8">
    <location>
        <begin position="7"/>
        <end position="29"/>
    </location>
</feature>
<feature type="transmembrane region" description="Helical" evidence="8">
    <location>
        <begin position="35"/>
        <end position="56"/>
    </location>
</feature>
<dbReference type="GO" id="GO:0016020">
    <property type="term" value="C:membrane"/>
    <property type="evidence" value="ECO:0007669"/>
    <property type="project" value="UniProtKB-SubCell"/>
</dbReference>
<dbReference type="PANTHER" id="PTHR34975:SF2">
    <property type="entry name" value="SPORE GERMINATION PROTEIN A2"/>
    <property type="match status" value="1"/>
</dbReference>
<dbReference type="Pfam" id="PF03845">
    <property type="entry name" value="Spore_permease"/>
    <property type="match status" value="1"/>
</dbReference>
<name>A0AA41X7V0_9BACI</name>
<organism evidence="9 10">
    <name type="scientific">Ectobacillus ponti</name>
    <dbReference type="NCBI Taxonomy" id="2961894"/>
    <lineage>
        <taxon>Bacteria</taxon>
        <taxon>Bacillati</taxon>
        <taxon>Bacillota</taxon>
        <taxon>Bacilli</taxon>
        <taxon>Bacillales</taxon>
        <taxon>Bacillaceae</taxon>
        <taxon>Ectobacillus</taxon>
    </lineage>
</organism>
<comment type="similarity">
    <text evidence="2">Belongs to the amino acid-polyamine-organocation (APC) superfamily. Spore germination protein (SGP) (TC 2.A.3.9) family.</text>
</comment>
<dbReference type="EMBL" id="JANCLT010000002">
    <property type="protein sequence ID" value="MCP8967883.1"/>
    <property type="molecule type" value="Genomic_DNA"/>
</dbReference>
<evidence type="ECO:0000256" key="4">
    <source>
        <dbReference type="ARBA" id="ARBA00022544"/>
    </source>
</evidence>
<proteinExistence type="inferred from homology"/>
<comment type="subcellular location">
    <subcellularLocation>
        <location evidence="1">Membrane</location>
        <topology evidence="1">Multi-pass membrane protein</topology>
    </subcellularLocation>
</comment>
<evidence type="ECO:0000256" key="3">
    <source>
        <dbReference type="ARBA" id="ARBA00022448"/>
    </source>
</evidence>
<dbReference type="AlphaFoldDB" id="A0AA41X7V0"/>
<dbReference type="GO" id="GO:0009847">
    <property type="term" value="P:spore germination"/>
    <property type="evidence" value="ECO:0007669"/>
    <property type="project" value="InterPro"/>
</dbReference>
<feature type="transmembrane region" description="Helical" evidence="8">
    <location>
        <begin position="218"/>
        <end position="240"/>
    </location>
</feature>
<feature type="transmembrane region" description="Helical" evidence="8">
    <location>
        <begin position="268"/>
        <end position="292"/>
    </location>
</feature>
<feature type="transmembrane region" description="Helical" evidence="8">
    <location>
        <begin position="114"/>
        <end position="130"/>
    </location>
</feature>
<feature type="transmembrane region" description="Helical" evidence="8">
    <location>
        <begin position="142"/>
        <end position="164"/>
    </location>
</feature>
<evidence type="ECO:0000256" key="5">
    <source>
        <dbReference type="ARBA" id="ARBA00022692"/>
    </source>
</evidence>
<dbReference type="RefSeq" id="WP_254757792.1">
    <property type="nucleotide sequence ID" value="NZ_JANCLT010000002.1"/>
</dbReference>
<feature type="transmembrane region" description="Helical" evidence="8">
    <location>
        <begin position="341"/>
        <end position="360"/>
    </location>
</feature>
<evidence type="ECO:0000256" key="2">
    <source>
        <dbReference type="ARBA" id="ARBA00007998"/>
    </source>
</evidence>
<dbReference type="Proteomes" id="UP001156102">
    <property type="component" value="Unassembled WGS sequence"/>
</dbReference>
<keyword evidence="10" id="KW-1185">Reference proteome</keyword>
<accession>A0AA41X7V0</accession>
<keyword evidence="7 8" id="KW-0472">Membrane</keyword>
<gene>
    <name evidence="9" type="ORF">NK662_04935</name>
</gene>
<feature type="transmembrane region" description="Helical" evidence="8">
    <location>
        <begin position="77"/>
        <end position="94"/>
    </location>
</feature>
<comment type="caution">
    <text evidence="9">The sequence shown here is derived from an EMBL/GenBank/DDBJ whole genome shotgun (WGS) entry which is preliminary data.</text>
</comment>
<keyword evidence="3" id="KW-0813">Transport</keyword>
<evidence type="ECO:0000256" key="7">
    <source>
        <dbReference type="ARBA" id="ARBA00023136"/>
    </source>
</evidence>
<sequence length="365" mass="40186">MPDKIGPWQLFVLIFLFEIGSAAVVNLGMDAKQDAWLAILLGMGTGLLLFLLYSYLYLQHDGQPLTVFARRLLGKHLGWLLGFVYVLYFFYISARVLRDFSELLVTSTLNQTPISAAAALMMIVVGWAAYHGIEVIGRTSQIFAVVLVVLVLIGALALLSSDVLHPENLAPVLENGWLPVLKTAFPLTATFPFGETVVFLMLLPALYDKTKARQIGMLAILISGLTLCLIVIANIMVLGASKASLEQFPLLKTVGKVHLADTLQRLDVIAISLLIIGGFFKVLLFFYAGLLGTKDLFHIQQKKWMTLLTVLLTAASVIYSVKMSASFADHIEIGLQIVPYYMHVPLQAAVPLLLAALTFLKQRIR</sequence>
<evidence type="ECO:0000256" key="6">
    <source>
        <dbReference type="ARBA" id="ARBA00022989"/>
    </source>
</evidence>
<keyword evidence="5 8" id="KW-0812">Transmembrane</keyword>
<dbReference type="NCBIfam" id="TIGR00912">
    <property type="entry name" value="2A0309"/>
    <property type="match status" value="1"/>
</dbReference>
<feature type="transmembrane region" description="Helical" evidence="8">
    <location>
        <begin position="184"/>
        <end position="206"/>
    </location>
</feature>
<evidence type="ECO:0000256" key="1">
    <source>
        <dbReference type="ARBA" id="ARBA00004141"/>
    </source>
</evidence>
<protein>
    <submittedName>
        <fullName evidence="9">Spore germination protein</fullName>
    </submittedName>
</protein>
<keyword evidence="6 8" id="KW-1133">Transmembrane helix</keyword>
<feature type="transmembrane region" description="Helical" evidence="8">
    <location>
        <begin position="304"/>
        <end position="321"/>
    </location>
</feature>
<evidence type="ECO:0000313" key="9">
    <source>
        <dbReference type="EMBL" id="MCP8967883.1"/>
    </source>
</evidence>
<evidence type="ECO:0000256" key="8">
    <source>
        <dbReference type="SAM" id="Phobius"/>
    </source>
</evidence>
<evidence type="ECO:0000313" key="10">
    <source>
        <dbReference type="Proteomes" id="UP001156102"/>
    </source>
</evidence>